<accession>A0ABS0GMY4</accession>
<evidence type="ECO:0000259" key="9">
    <source>
        <dbReference type="Pfam" id="PF12704"/>
    </source>
</evidence>
<dbReference type="EMBL" id="JADPUN010000029">
    <property type="protein sequence ID" value="MBF9127537.1"/>
    <property type="molecule type" value="Genomic_DNA"/>
</dbReference>
<evidence type="ECO:0000256" key="6">
    <source>
        <dbReference type="ARBA" id="ARBA00038076"/>
    </source>
</evidence>
<organism evidence="10 11">
    <name type="scientific">Plantactinospora alkalitolerans</name>
    <dbReference type="NCBI Taxonomy" id="2789879"/>
    <lineage>
        <taxon>Bacteria</taxon>
        <taxon>Bacillati</taxon>
        <taxon>Actinomycetota</taxon>
        <taxon>Actinomycetes</taxon>
        <taxon>Micromonosporales</taxon>
        <taxon>Micromonosporaceae</taxon>
        <taxon>Plantactinospora</taxon>
    </lineage>
</organism>
<feature type="transmembrane region" description="Helical" evidence="7">
    <location>
        <begin position="248"/>
        <end position="277"/>
    </location>
</feature>
<keyword evidence="3 7" id="KW-0812">Transmembrane</keyword>
<dbReference type="InterPro" id="IPR025857">
    <property type="entry name" value="MacB_PCD"/>
</dbReference>
<dbReference type="RefSeq" id="WP_196199201.1">
    <property type="nucleotide sequence ID" value="NZ_JADPUN010000029.1"/>
</dbReference>
<feature type="transmembrane region" description="Helical" evidence="7">
    <location>
        <begin position="297"/>
        <end position="323"/>
    </location>
</feature>
<keyword evidence="2" id="KW-1003">Cell membrane</keyword>
<keyword evidence="4 7" id="KW-1133">Transmembrane helix</keyword>
<dbReference type="InterPro" id="IPR003838">
    <property type="entry name" value="ABC3_permease_C"/>
</dbReference>
<proteinExistence type="inferred from homology"/>
<sequence>MSAVWRTARAAVRRRRLQTTVIGLVVLFSTATIVVALGLLDASSAPFERAFAAQRGAHVVAAFDGTRVGTADLTRTAEIPGVEAVAGPFAQVVLDIPADGAAHSFLSGPVTVVGRADPGGAVDRIDLWAGRWATGPGEIVLNAVPPPPGRPSPFPLHEKISISGRAAFTVVGYAYSLTQTATAWVSPEQAAALRPTSIQMLYRFTAAATEREIDAGMAAVTGELPSDALVAAQSYLVVKQAAAAGPGVYVPFLMAFGVLGLVTAILIVGNVVSGAVVSGFRHIGILKALGFSPRQVLAVYLVMVCVPGGVGCVLGTVLGNLAAEPLLGNAYQGLGFNPGDSGVPVWVDVVTLLGIPAIVVLAALVPALRAHRLSAAEAISAGSASRAGRGLRIQRWLSGTRLPRSVSLGLGLPFARPGRTTLTMAAVVLGVTTVTFATGLASTVTGYADATDGNDTVGVRANPPGSELETPSSLTESQIEALLRSLPGTSRVTVNLDLEFSLVGSTQPVRVIFLHGDVGTQGYPDQLVDGRWMSRPGEAVVPSKLLRERGLAVGDRITLELDGRQGAVTVVGETMEGPPGPPGILADRQTLAELAPDRQLANHQFLFQVQLASGADVQGYLAAVRAADPGLYAFDNAGTDSFSVAVVSLAATLTLMLGTVTALGVFNTVVLNTRERRRDLGMLKSIGMTPRQVTVMMVTSMAALGAVGGLLGIPLGMLAHRFIVPLVADAAQIGVARMLLHVWQPEVLGMLALAGVVIAVVGAFIPARSAARLSIAKVLHNE</sequence>
<evidence type="ECO:0000256" key="2">
    <source>
        <dbReference type="ARBA" id="ARBA00022475"/>
    </source>
</evidence>
<reference evidence="10 11" key="1">
    <citation type="submission" date="2020-11" db="EMBL/GenBank/DDBJ databases">
        <title>A novel isolate from a Black sea contaminated sediment with potential to produce alkanes: Plantactinospora alkalitolerans sp. nov.</title>
        <authorList>
            <person name="Carro L."/>
            <person name="Veyisoglu A."/>
            <person name="Guven K."/>
            <person name="Schumann P."/>
            <person name="Klenk H.-P."/>
            <person name="Sahin N."/>
        </authorList>
    </citation>
    <scope>NUCLEOTIDE SEQUENCE [LARGE SCALE GENOMIC DNA]</scope>
    <source>
        <strain evidence="10 11">S1510</strain>
    </source>
</reference>
<dbReference type="InterPro" id="IPR050250">
    <property type="entry name" value="Macrolide_Exporter_MacB"/>
</dbReference>
<dbReference type="PANTHER" id="PTHR30572">
    <property type="entry name" value="MEMBRANE COMPONENT OF TRANSPORTER-RELATED"/>
    <property type="match status" value="1"/>
</dbReference>
<evidence type="ECO:0000256" key="5">
    <source>
        <dbReference type="ARBA" id="ARBA00023136"/>
    </source>
</evidence>
<comment type="subcellular location">
    <subcellularLocation>
        <location evidence="1">Cell membrane</location>
        <topology evidence="1">Multi-pass membrane protein</topology>
    </subcellularLocation>
</comment>
<dbReference type="Proteomes" id="UP000638560">
    <property type="component" value="Unassembled WGS sequence"/>
</dbReference>
<protein>
    <submittedName>
        <fullName evidence="10">ABC transporter permease</fullName>
    </submittedName>
</protein>
<dbReference type="Pfam" id="PF02687">
    <property type="entry name" value="FtsX"/>
    <property type="match status" value="2"/>
</dbReference>
<gene>
    <name evidence="10" type="ORF">I0C86_00780</name>
</gene>
<feature type="transmembrane region" description="Helical" evidence="7">
    <location>
        <begin position="422"/>
        <end position="441"/>
    </location>
</feature>
<dbReference type="Pfam" id="PF12704">
    <property type="entry name" value="MacB_PCD"/>
    <property type="match status" value="1"/>
</dbReference>
<dbReference type="PANTHER" id="PTHR30572:SF4">
    <property type="entry name" value="ABC TRANSPORTER PERMEASE YTRF"/>
    <property type="match status" value="1"/>
</dbReference>
<comment type="similarity">
    <text evidence="6">Belongs to the ABC-4 integral membrane protein family.</text>
</comment>
<evidence type="ECO:0000313" key="10">
    <source>
        <dbReference type="EMBL" id="MBF9127537.1"/>
    </source>
</evidence>
<evidence type="ECO:0000256" key="4">
    <source>
        <dbReference type="ARBA" id="ARBA00022989"/>
    </source>
</evidence>
<keyword evidence="11" id="KW-1185">Reference proteome</keyword>
<evidence type="ECO:0000259" key="8">
    <source>
        <dbReference type="Pfam" id="PF02687"/>
    </source>
</evidence>
<feature type="domain" description="ABC3 transporter permease C-terminal" evidence="8">
    <location>
        <begin position="255"/>
        <end position="373"/>
    </location>
</feature>
<evidence type="ECO:0000313" key="11">
    <source>
        <dbReference type="Proteomes" id="UP000638560"/>
    </source>
</evidence>
<comment type="caution">
    <text evidence="10">The sequence shown here is derived from an EMBL/GenBank/DDBJ whole genome shotgun (WGS) entry which is preliminary data.</text>
</comment>
<feature type="transmembrane region" description="Helical" evidence="7">
    <location>
        <begin position="693"/>
        <end position="717"/>
    </location>
</feature>
<evidence type="ECO:0000256" key="1">
    <source>
        <dbReference type="ARBA" id="ARBA00004651"/>
    </source>
</evidence>
<feature type="transmembrane region" description="Helical" evidence="7">
    <location>
        <begin position="343"/>
        <end position="365"/>
    </location>
</feature>
<keyword evidence="5 7" id="KW-0472">Membrane</keyword>
<evidence type="ECO:0000256" key="3">
    <source>
        <dbReference type="ARBA" id="ARBA00022692"/>
    </source>
</evidence>
<feature type="domain" description="MacB-like periplasmic core" evidence="9">
    <location>
        <begin position="420"/>
        <end position="626"/>
    </location>
</feature>
<feature type="transmembrane region" description="Helical" evidence="7">
    <location>
        <begin position="21"/>
        <end position="40"/>
    </location>
</feature>
<name>A0ABS0GMY4_9ACTN</name>
<feature type="transmembrane region" description="Helical" evidence="7">
    <location>
        <begin position="747"/>
        <end position="767"/>
    </location>
</feature>
<feature type="domain" description="ABC3 transporter permease C-terminal" evidence="8">
    <location>
        <begin position="654"/>
        <end position="774"/>
    </location>
</feature>
<evidence type="ECO:0000256" key="7">
    <source>
        <dbReference type="SAM" id="Phobius"/>
    </source>
</evidence>
<feature type="transmembrane region" description="Helical" evidence="7">
    <location>
        <begin position="649"/>
        <end position="672"/>
    </location>
</feature>